<protein>
    <submittedName>
        <fullName evidence="2">Uncharacterized protein</fullName>
    </submittedName>
</protein>
<feature type="region of interest" description="Disordered" evidence="1">
    <location>
        <begin position="1"/>
        <end position="26"/>
    </location>
</feature>
<feature type="compositionally biased region" description="Pro residues" evidence="1">
    <location>
        <begin position="114"/>
        <end position="130"/>
    </location>
</feature>
<comment type="caution">
    <text evidence="2">The sequence shown here is derived from an EMBL/GenBank/DDBJ whole genome shotgun (WGS) entry which is preliminary data.</text>
</comment>
<gene>
    <name evidence="2" type="ORF">FB45DRAFT_887469</name>
</gene>
<evidence type="ECO:0000256" key="1">
    <source>
        <dbReference type="SAM" id="MobiDB-lite"/>
    </source>
</evidence>
<evidence type="ECO:0000313" key="3">
    <source>
        <dbReference type="Proteomes" id="UP001221142"/>
    </source>
</evidence>
<dbReference type="EMBL" id="JARKIF010000001">
    <property type="protein sequence ID" value="KAJ7650282.1"/>
    <property type="molecule type" value="Genomic_DNA"/>
</dbReference>
<feature type="compositionally biased region" description="Basic and acidic residues" evidence="1">
    <location>
        <begin position="596"/>
        <end position="605"/>
    </location>
</feature>
<dbReference type="AlphaFoldDB" id="A0AAD7CJA4"/>
<feature type="region of interest" description="Disordered" evidence="1">
    <location>
        <begin position="369"/>
        <end position="396"/>
    </location>
</feature>
<accession>A0AAD7CJA4</accession>
<feature type="compositionally biased region" description="Polar residues" evidence="1">
    <location>
        <begin position="236"/>
        <end position="258"/>
    </location>
</feature>
<dbReference type="Proteomes" id="UP001221142">
    <property type="component" value="Unassembled WGS sequence"/>
</dbReference>
<feature type="region of interest" description="Disordered" evidence="1">
    <location>
        <begin position="231"/>
        <end position="268"/>
    </location>
</feature>
<proteinExistence type="predicted"/>
<organism evidence="2 3">
    <name type="scientific">Roridomyces roridus</name>
    <dbReference type="NCBI Taxonomy" id="1738132"/>
    <lineage>
        <taxon>Eukaryota</taxon>
        <taxon>Fungi</taxon>
        <taxon>Dikarya</taxon>
        <taxon>Basidiomycota</taxon>
        <taxon>Agaricomycotina</taxon>
        <taxon>Agaricomycetes</taxon>
        <taxon>Agaricomycetidae</taxon>
        <taxon>Agaricales</taxon>
        <taxon>Marasmiineae</taxon>
        <taxon>Mycenaceae</taxon>
        <taxon>Roridomyces</taxon>
    </lineage>
</organism>
<reference evidence="2" key="1">
    <citation type="submission" date="2023-03" db="EMBL/GenBank/DDBJ databases">
        <title>Massive genome expansion in bonnet fungi (Mycena s.s.) driven by repeated elements and novel gene families across ecological guilds.</title>
        <authorList>
            <consortium name="Lawrence Berkeley National Laboratory"/>
            <person name="Harder C.B."/>
            <person name="Miyauchi S."/>
            <person name="Viragh M."/>
            <person name="Kuo A."/>
            <person name="Thoen E."/>
            <person name="Andreopoulos B."/>
            <person name="Lu D."/>
            <person name="Skrede I."/>
            <person name="Drula E."/>
            <person name="Henrissat B."/>
            <person name="Morin E."/>
            <person name="Kohler A."/>
            <person name="Barry K."/>
            <person name="LaButti K."/>
            <person name="Morin E."/>
            <person name="Salamov A."/>
            <person name="Lipzen A."/>
            <person name="Mereny Z."/>
            <person name="Hegedus B."/>
            <person name="Baldrian P."/>
            <person name="Stursova M."/>
            <person name="Weitz H."/>
            <person name="Taylor A."/>
            <person name="Grigoriev I.V."/>
            <person name="Nagy L.G."/>
            <person name="Martin F."/>
            <person name="Kauserud H."/>
        </authorList>
    </citation>
    <scope>NUCLEOTIDE SEQUENCE</scope>
    <source>
        <strain evidence="2">9284</strain>
    </source>
</reference>
<name>A0AAD7CJA4_9AGAR</name>
<feature type="compositionally biased region" description="Low complexity" evidence="1">
    <location>
        <begin position="17"/>
        <end position="26"/>
    </location>
</feature>
<evidence type="ECO:0000313" key="2">
    <source>
        <dbReference type="EMBL" id="KAJ7650282.1"/>
    </source>
</evidence>
<feature type="compositionally biased region" description="Acidic residues" evidence="1">
    <location>
        <begin position="606"/>
        <end position="618"/>
    </location>
</feature>
<keyword evidence="3" id="KW-1185">Reference proteome</keyword>
<sequence length="687" mass="73183">MDHDSESLFGSPPPSPRGRSPSPALALPSASASIFNFGSCAAQNVGTIALPGSQPVSELPVNPLALSLSYPTREPPRPPAQRSDAARKQSAVPTPALPKAKAARKTKAKAPRNTPAPSPPPIFLPDPSDPVPPNLLRNQPGLLGTAGVVGGVRAAHLPSRASQGTTSRNPIVVEDAARYCPPSAKRATPRFGVDFNGLPPPSNQDIVNALLKHQDTVPLLNNILKLIASEAPPPSRGQSVCSSDTGSRAQTPSEASYSTTTTRKRRKLRRVPAGAELWDVPFPFNEGEGPETYRNNWEKHRGKKLIAELVSLIKTAARKAAVANVAEKREKRKVPTDEELAAMGKHYRVNTLFYGKETAEAEVLTDTSNARCPLPAPSPAPSATSLPVETSESSPTPCDTNFDGLISSLLSASNDQFALTGDVDGFCTSPTSSLDPNLFNSWMDIFQTFPTDGLAPPMDQTLMSAPTFPPMENAAFPPSSFDLRINPLLLGPGDNSSVSNFSDSRCPSLAPSPIPSSGSSFSFGPMTPTDGGWSGDAGIGVYTSGDSMSFTDQPSTSQGKKRDFSTMTRAEQEALTFMEVLSKSRSDAVAKKAKLDTGKGKGKAVEEDEDLSEKDVEGDVDEELAPVKDFSQVKTVSIVGRLAKEDVLKRAREKQKELAMEIAKTRIALWETTIEGGVLASLVEYYK</sequence>
<feature type="region of interest" description="Disordered" evidence="1">
    <location>
        <begin position="596"/>
        <end position="618"/>
    </location>
</feature>
<feature type="region of interest" description="Disordered" evidence="1">
    <location>
        <begin position="67"/>
        <end position="130"/>
    </location>
</feature>
<feature type="compositionally biased region" description="Basic residues" evidence="1">
    <location>
        <begin position="101"/>
        <end position="110"/>
    </location>
</feature>